<dbReference type="Pfam" id="PF10145">
    <property type="entry name" value="PhageMin_Tail"/>
    <property type="match status" value="1"/>
</dbReference>
<keyword evidence="1" id="KW-1188">Viral release from host cell</keyword>
<dbReference type="Proteomes" id="UP000215033">
    <property type="component" value="Chromosome 1"/>
</dbReference>
<sequence length="1413" mass="148605">MASAELQAGIRITAGVDGAEQIKTLADEIQAAGLDTAKLSEEAQKLHETFARTSQQQALIEQYKALEKELEETGRAMKAADTLLDGLHESMKDGATTEQKEAVAKLRSEMEKLAKKETELTEKVRDSRNAMTAAGVSVKNLAADEQRLAAEASAAAVKMDKLAAEAQELKAIADARIQLGLDTDDKARQEIEKTKQAYETLKNSGTLSHAELARAAELQRDKVYKIERSLSDLRPTLADVADELQGVVTKAGGLAYVGREAVKFESAMAGVKKVVDGTPEQIAGLSGEIKRMAGELGIVPEQLAEIAAQGGQLGIALDRLPEFTEMAAKMSVAFGISAQEAGDAAATIANVFQLPIEEVERLGDAVNTLGNNTAAREKDIIAAMTRIGGTAKQFGLAAEEAAALSGAFIALGKPPEVAATAINALLQKLQTAQSQGKDFQTALSQIGLSADDMAANIAANPQKALNEFLGKLQQLDKQSRALVLSDLFGAEYSDDIALLVGSLGEYEKALGLVSDKAQTLGAMQNEFTAAMDTAEGRLNQAKASFQAAAATIGEALLPAISAVASGAARVADTVGSVAEQFPVLTQLGVMYAGLRVGMQALETVTRLTGATSVRSMLQAEVGTKKFSMQLLAAKAAAAALNTELGKTAARDLDILKNAAGGLKEKLAQAAHAAAGIGIALSTGTSVGDWAYESSAAVRSFGDELGRALAYVDAIFTDRTFDDVSKHFKTSAQAARELAEAEKAAAKAKAERAEADAKAAAAESARITAMQQQYRSLKAEHDAVASSMKLLQSEGLENGEIYAQLATQADGLRAEMEKLNAELNKAGADFKFDTGAIAEAKNALKDLGLTAEQVSSGISEEAAKGLAAFDKAAVQFGHDSEQMARIFQAALSKMDSPEAVEALRKRLEDVGKQAGLTAEEIAKIGEKAPDAAAKVSEAFAKIGVDAEAAATGISSKAKEAFADWQAASAAAKDAGIEDARLIRNGFEQMMGKLQSRAEFDAFRAQLQKSGDAAVLTKEQIQRLNDAAKEGAAGAKTAYDAMAQSIKTAAAAADLSRVAAEAKAAFEAGAITAAQYDQVLAQVKQRTAELEAQSAKAGDTAANAHNKAAAAADNHARAAQGAGQSSKELADGMEKVAGASESATRKVNALHQGISSTYGVVKLTREEFVRYNNLLHGLTEQGTHFLRKGWRAYADQFLNSIKDANRAQEELNAAISDGTVNMGHLIRATTAAGAAAGKLDKTSLANLQNSIEAARQKLVQLKDEATDARLSIEAELAAINGDEEAGYALQQQRKLAELRAKQQAAAKNGQGDVAGEWARALQAQETLYARQKEQRQREKAEEEQRQREAAAINKDGGSRLNLGDLDNLKLDGLGDAASGVIKQLESALNARDAKVVEKAGQELLVQLQAELRRMS</sequence>
<feature type="compositionally biased region" description="Low complexity" evidence="3">
    <location>
        <begin position="1095"/>
        <end position="1121"/>
    </location>
</feature>
<evidence type="ECO:0000313" key="8">
    <source>
        <dbReference type="Proteomes" id="UP000215033"/>
    </source>
</evidence>
<feature type="region of interest" description="Disordered" evidence="3">
    <location>
        <begin position="1094"/>
        <end position="1135"/>
    </location>
</feature>
<accession>A0AB38DNA6</accession>
<feature type="compositionally biased region" description="Basic and acidic residues" evidence="3">
    <location>
        <begin position="1331"/>
        <end position="1346"/>
    </location>
</feature>
<feature type="region of interest" description="Disordered" evidence="3">
    <location>
        <begin position="1331"/>
        <end position="1354"/>
    </location>
</feature>
<evidence type="ECO:0000259" key="4">
    <source>
        <dbReference type="Pfam" id="PF10145"/>
    </source>
</evidence>
<evidence type="ECO:0000313" key="5">
    <source>
        <dbReference type="EMBL" id="OSI09270.1"/>
    </source>
</evidence>
<dbReference type="Proteomes" id="UP000193466">
    <property type="component" value="Unassembled WGS sequence"/>
</dbReference>
<dbReference type="KEGG" id="nzo:SAMEA4504057_0173"/>
<evidence type="ECO:0000256" key="3">
    <source>
        <dbReference type="SAM" id="MobiDB-lite"/>
    </source>
</evidence>
<evidence type="ECO:0000256" key="2">
    <source>
        <dbReference type="SAM" id="Coils"/>
    </source>
</evidence>
<dbReference type="InterPro" id="IPR010090">
    <property type="entry name" value="Phage_tape_meas"/>
</dbReference>
<dbReference type="NCBIfam" id="TIGR01760">
    <property type="entry name" value="tape_meas_TP901"/>
    <property type="match status" value="1"/>
</dbReference>
<evidence type="ECO:0000313" key="6">
    <source>
        <dbReference type="EMBL" id="SNU78697.1"/>
    </source>
</evidence>
<feature type="coiled-coil region" evidence="2">
    <location>
        <begin position="728"/>
        <end position="828"/>
    </location>
</feature>
<keyword evidence="7" id="KW-1185">Reference proteome</keyword>
<reference evidence="5 7" key="1">
    <citation type="submission" date="2017-01" db="EMBL/GenBank/DDBJ databases">
        <authorList>
            <person name="Wolfgang W.J."/>
            <person name="Cole J."/>
            <person name="Wroblewski D."/>
            <person name="Mcginnis J."/>
            <person name="Musser K.A."/>
        </authorList>
    </citation>
    <scope>NUCLEOTIDE SEQUENCE [LARGE SCALE GENOMIC DNA]</scope>
    <source>
        <strain evidence="5 7">DSM 21643</strain>
    </source>
</reference>
<evidence type="ECO:0000256" key="1">
    <source>
        <dbReference type="ARBA" id="ARBA00022612"/>
    </source>
</evidence>
<dbReference type="RefSeq" id="WP_085364217.1">
    <property type="nucleotide sequence ID" value="NZ_LT906434.1"/>
</dbReference>
<organism evidence="6 8">
    <name type="scientific">Neisseria zoodegmatis</name>
    <dbReference type="NCBI Taxonomy" id="326523"/>
    <lineage>
        <taxon>Bacteria</taxon>
        <taxon>Pseudomonadati</taxon>
        <taxon>Pseudomonadota</taxon>
        <taxon>Betaproteobacteria</taxon>
        <taxon>Neisseriales</taxon>
        <taxon>Neisseriaceae</taxon>
        <taxon>Neisseria</taxon>
    </lineage>
</organism>
<dbReference type="PANTHER" id="PTHR37813">
    <property type="entry name" value="FELS-2 PROPHAGE PROTEIN"/>
    <property type="match status" value="1"/>
</dbReference>
<reference evidence="6 8" key="2">
    <citation type="submission" date="2017-06" db="EMBL/GenBank/DDBJ databases">
        <authorList>
            <consortium name="Pathogen Informatics"/>
        </authorList>
    </citation>
    <scope>NUCLEOTIDE SEQUENCE [LARGE SCALE GENOMIC DNA]</scope>
    <source>
        <strain evidence="6 8">NCTC12230</strain>
    </source>
</reference>
<dbReference type="PANTHER" id="PTHR37813:SF1">
    <property type="entry name" value="FELS-2 PROPHAGE PROTEIN"/>
    <property type="match status" value="1"/>
</dbReference>
<evidence type="ECO:0000313" key="7">
    <source>
        <dbReference type="Proteomes" id="UP000193466"/>
    </source>
</evidence>
<dbReference type="EMBL" id="LT906434">
    <property type="protein sequence ID" value="SNU78697.1"/>
    <property type="molecule type" value="Genomic_DNA"/>
</dbReference>
<feature type="domain" description="Phage tail tape measure protein" evidence="4">
    <location>
        <begin position="288"/>
        <end position="489"/>
    </location>
</feature>
<proteinExistence type="predicted"/>
<name>A0AB38DNA6_9NEIS</name>
<dbReference type="EMBL" id="MTBM01000015">
    <property type="protein sequence ID" value="OSI09270.1"/>
    <property type="molecule type" value="Genomic_DNA"/>
</dbReference>
<gene>
    <name evidence="5" type="ORF">BWD10_10080</name>
    <name evidence="6" type="ORF">SAMEA4504057_00173</name>
</gene>
<feature type="coiled-coil region" evidence="2">
    <location>
        <begin position="56"/>
        <end position="130"/>
    </location>
</feature>
<protein>
    <submittedName>
        <fullName evidence="5">Phage tail tape measure protein</fullName>
    </submittedName>
    <submittedName>
        <fullName evidence="6">Phage-related tail protein</fullName>
    </submittedName>
</protein>
<keyword evidence="2" id="KW-0175">Coiled coil</keyword>